<evidence type="ECO:0000256" key="2">
    <source>
        <dbReference type="ARBA" id="ARBA00004922"/>
    </source>
</evidence>
<name>A0A0N4V7W9_ENTVE</name>
<protein>
    <recommendedName>
        <fullName evidence="12">Fucosyltransferase</fullName>
        <ecNumber evidence="12">2.4.1.-</ecNumber>
    </recommendedName>
</protein>
<dbReference type="Pfam" id="PF17039">
    <property type="entry name" value="Glyco_tran_10_N"/>
    <property type="match status" value="1"/>
</dbReference>
<dbReference type="Pfam" id="PF00852">
    <property type="entry name" value="Glyco_transf_10"/>
    <property type="match status" value="1"/>
</dbReference>
<dbReference type="InterPro" id="IPR055270">
    <property type="entry name" value="Glyco_tran_10_C"/>
</dbReference>
<feature type="domain" description="Fucosyltransferase N-terminal" evidence="14">
    <location>
        <begin position="2"/>
        <end position="67"/>
    </location>
</feature>
<gene>
    <name evidence="15" type="ORF">EVEC_LOCUS6005</name>
</gene>
<evidence type="ECO:0000256" key="1">
    <source>
        <dbReference type="ARBA" id="ARBA00004447"/>
    </source>
</evidence>
<dbReference type="InterPro" id="IPR038577">
    <property type="entry name" value="GT10-like_C_sf"/>
</dbReference>
<keyword evidence="16" id="KW-1185">Reference proteome</keyword>
<dbReference type="UniPathway" id="UPA00378"/>
<reference evidence="15 16" key="2">
    <citation type="submission" date="2018-10" db="EMBL/GenBank/DDBJ databases">
        <authorList>
            <consortium name="Pathogen Informatics"/>
        </authorList>
    </citation>
    <scope>NUCLEOTIDE SEQUENCE [LARGE SCALE GENOMIC DNA]</scope>
</reference>
<organism evidence="17">
    <name type="scientific">Enterobius vermicularis</name>
    <name type="common">Human pinworm</name>
    <dbReference type="NCBI Taxonomy" id="51028"/>
    <lineage>
        <taxon>Eukaryota</taxon>
        <taxon>Metazoa</taxon>
        <taxon>Ecdysozoa</taxon>
        <taxon>Nematoda</taxon>
        <taxon>Chromadorea</taxon>
        <taxon>Rhabditida</taxon>
        <taxon>Spirurina</taxon>
        <taxon>Oxyuridomorpha</taxon>
        <taxon>Oxyuroidea</taxon>
        <taxon>Oxyuridae</taxon>
        <taxon>Enterobius</taxon>
    </lineage>
</organism>
<evidence type="ECO:0000256" key="8">
    <source>
        <dbReference type="ARBA" id="ARBA00022989"/>
    </source>
</evidence>
<evidence type="ECO:0000256" key="9">
    <source>
        <dbReference type="ARBA" id="ARBA00023034"/>
    </source>
</evidence>
<evidence type="ECO:0000259" key="14">
    <source>
        <dbReference type="Pfam" id="PF17039"/>
    </source>
</evidence>
<dbReference type="OrthoDB" id="5912041at2759"/>
<evidence type="ECO:0000256" key="5">
    <source>
        <dbReference type="ARBA" id="ARBA00022679"/>
    </source>
</evidence>
<dbReference type="InterPro" id="IPR001503">
    <property type="entry name" value="Glyco_trans_10"/>
</dbReference>
<evidence type="ECO:0000313" key="15">
    <source>
        <dbReference type="EMBL" id="VDD91254.1"/>
    </source>
</evidence>
<accession>A0A0N4V7W9</accession>
<comment type="similarity">
    <text evidence="3 12">Belongs to the glycosyltransferase 10 family.</text>
</comment>
<comment type="pathway">
    <text evidence="2">Protein modification; protein glycosylation.</text>
</comment>
<keyword evidence="8" id="KW-1133">Transmembrane helix</keyword>
<dbReference type="PANTHER" id="PTHR48438:SF1">
    <property type="entry name" value="ALPHA-(1,3)-FUCOSYLTRANSFERASE C-RELATED"/>
    <property type="match status" value="1"/>
</dbReference>
<dbReference type="FunFam" id="3.40.50.11660:FF:000002">
    <property type="entry name" value="Alpha-(1,3)-fucosyltransferase"/>
    <property type="match status" value="1"/>
</dbReference>
<keyword evidence="11" id="KW-0325">Glycoprotein</keyword>
<proteinExistence type="inferred from homology"/>
<evidence type="ECO:0000259" key="13">
    <source>
        <dbReference type="Pfam" id="PF00852"/>
    </source>
</evidence>
<evidence type="ECO:0000256" key="12">
    <source>
        <dbReference type="RuleBase" id="RU003832"/>
    </source>
</evidence>
<evidence type="ECO:0000313" key="16">
    <source>
        <dbReference type="Proteomes" id="UP000274131"/>
    </source>
</evidence>
<dbReference type="WBParaSite" id="EVEC_0000639401-mRNA-1">
    <property type="protein sequence ID" value="EVEC_0000639401-mRNA-1"/>
    <property type="gene ID" value="EVEC_0000639401"/>
</dbReference>
<dbReference type="GO" id="GO:0032580">
    <property type="term" value="C:Golgi cisterna membrane"/>
    <property type="evidence" value="ECO:0007669"/>
    <property type="project" value="UniProtKB-SubCell"/>
</dbReference>
<evidence type="ECO:0000313" key="17">
    <source>
        <dbReference type="WBParaSite" id="EVEC_0000639401-mRNA-1"/>
    </source>
</evidence>
<dbReference type="InterPro" id="IPR031481">
    <property type="entry name" value="Glyco_tran_10_N"/>
</dbReference>
<evidence type="ECO:0000256" key="11">
    <source>
        <dbReference type="ARBA" id="ARBA00023180"/>
    </source>
</evidence>
<evidence type="ECO:0000256" key="4">
    <source>
        <dbReference type="ARBA" id="ARBA00022676"/>
    </source>
</evidence>
<sequence>MSADAVLFHAGDFDEKDLPTIRRPDQYFIFFFLEPPTMHYERLPYIPFNFFNVTMTYRRQSEIFSPYASLVKISDDPFVTIPWDFETVKQRLSKKKKSALQFVSHCFTNSKREAYVVQLRRYIDVTVLGRCHKRCDDQCEKKAIGICILNFYLDEHLFYLAFENSVCKDYITEKVYSRLGEFLPIVLKRSILKDVLPDKAFIAADDFNSPKQLAGYLNYLKKNRGELMKHFEWLKSYGFGTGGGCTLCRYLHQKPRPKNIIRDVKNWWLENANCDTNYGLKLVEKNN</sequence>
<dbReference type="AlphaFoldDB" id="A0A0N4V7W9"/>
<keyword evidence="10" id="KW-0472">Membrane</keyword>
<evidence type="ECO:0000256" key="3">
    <source>
        <dbReference type="ARBA" id="ARBA00008919"/>
    </source>
</evidence>
<keyword evidence="7" id="KW-0735">Signal-anchor</keyword>
<keyword evidence="6 12" id="KW-0812">Transmembrane</keyword>
<evidence type="ECO:0000256" key="6">
    <source>
        <dbReference type="ARBA" id="ARBA00022692"/>
    </source>
</evidence>
<evidence type="ECO:0000256" key="7">
    <source>
        <dbReference type="ARBA" id="ARBA00022968"/>
    </source>
</evidence>
<dbReference type="PANTHER" id="PTHR48438">
    <property type="entry name" value="ALPHA-(1,3)-FUCOSYLTRANSFERASE C-RELATED"/>
    <property type="match status" value="1"/>
</dbReference>
<reference evidence="17" key="1">
    <citation type="submission" date="2017-02" db="UniProtKB">
        <authorList>
            <consortium name="WormBaseParasite"/>
        </authorList>
    </citation>
    <scope>IDENTIFICATION</scope>
</reference>
<dbReference type="Gene3D" id="3.40.50.11660">
    <property type="entry name" value="Glycosyl transferase family 10, C-terminal domain"/>
    <property type="match status" value="1"/>
</dbReference>
<comment type="subcellular location">
    <subcellularLocation>
        <location evidence="1 12">Golgi apparatus</location>
        <location evidence="1 12">Golgi stack membrane</location>
        <topology evidence="1 12">Single-pass type II membrane protein</topology>
    </subcellularLocation>
</comment>
<evidence type="ECO:0000256" key="10">
    <source>
        <dbReference type="ARBA" id="ARBA00023136"/>
    </source>
</evidence>
<keyword evidence="5 12" id="KW-0808">Transferase</keyword>
<dbReference type="STRING" id="51028.A0A0N4V7W9"/>
<feature type="domain" description="Fucosyltransferase C-terminal" evidence="13">
    <location>
        <begin position="93"/>
        <end position="267"/>
    </location>
</feature>
<keyword evidence="9 12" id="KW-0333">Golgi apparatus</keyword>
<dbReference type="SUPFAM" id="SSF53756">
    <property type="entry name" value="UDP-Glycosyltransferase/glycogen phosphorylase"/>
    <property type="match status" value="1"/>
</dbReference>
<dbReference type="Proteomes" id="UP000274131">
    <property type="component" value="Unassembled WGS sequence"/>
</dbReference>
<dbReference type="EC" id="2.4.1.-" evidence="12"/>
<dbReference type="GO" id="GO:0008417">
    <property type="term" value="F:fucosyltransferase activity"/>
    <property type="evidence" value="ECO:0007669"/>
    <property type="project" value="InterPro"/>
</dbReference>
<dbReference type="EMBL" id="UXUI01008341">
    <property type="protein sequence ID" value="VDD91254.1"/>
    <property type="molecule type" value="Genomic_DNA"/>
</dbReference>
<keyword evidence="4 12" id="KW-0328">Glycosyltransferase</keyword>